<comment type="caution">
    <text evidence="2">The sequence shown here is derived from an EMBL/GenBank/DDBJ whole genome shotgun (WGS) entry which is preliminary data.</text>
</comment>
<reference evidence="2" key="1">
    <citation type="journal article" date="2014" name="Int. J. Syst. Evol. Microbiol.">
        <title>Complete genome sequence of Corynebacterium casei LMG S-19264T (=DSM 44701T), isolated from a smear-ripened cheese.</title>
        <authorList>
            <consortium name="US DOE Joint Genome Institute (JGI-PGF)"/>
            <person name="Walter F."/>
            <person name="Albersmeier A."/>
            <person name="Kalinowski J."/>
            <person name="Ruckert C."/>
        </authorList>
    </citation>
    <scope>NUCLEOTIDE SEQUENCE</scope>
    <source>
        <strain evidence="2">JCM 13306</strain>
    </source>
</reference>
<dbReference type="EMBL" id="BNBA01000004">
    <property type="protein sequence ID" value="GHH48877.1"/>
    <property type="molecule type" value="Genomic_DNA"/>
</dbReference>
<keyword evidence="3" id="KW-1185">Reference proteome</keyword>
<dbReference type="Pfam" id="PF06057">
    <property type="entry name" value="VirJ"/>
    <property type="match status" value="1"/>
</dbReference>
<evidence type="ECO:0000259" key="1">
    <source>
        <dbReference type="Pfam" id="PF06057"/>
    </source>
</evidence>
<dbReference type="InterPro" id="IPR010333">
    <property type="entry name" value="VirJ"/>
</dbReference>
<protein>
    <submittedName>
        <fullName evidence="2">Virulence factor</fullName>
    </submittedName>
</protein>
<name>A0A919F5J0_9XANT</name>
<dbReference type="Gene3D" id="3.40.50.1820">
    <property type="entry name" value="alpha/beta hydrolase"/>
    <property type="match status" value="1"/>
</dbReference>
<gene>
    <name evidence="2" type="primary">acvB</name>
    <name evidence="2" type="ORF">GCM10009090_07510</name>
</gene>
<dbReference type="SUPFAM" id="SSF53474">
    <property type="entry name" value="alpha/beta-Hydrolases"/>
    <property type="match status" value="1"/>
</dbReference>
<dbReference type="InterPro" id="IPR029058">
    <property type="entry name" value="AB_hydrolase_fold"/>
</dbReference>
<proteinExistence type="predicted"/>
<dbReference type="Proteomes" id="UP000623958">
    <property type="component" value="Unassembled WGS sequence"/>
</dbReference>
<feature type="domain" description="Bacterial virulence" evidence="1">
    <location>
        <begin position="209"/>
        <end position="397"/>
    </location>
</feature>
<accession>A0A919F5J0</accession>
<dbReference type="AlphaFoldDB" id="A0A919F5J0"/>
<dbReference type="PIRSF" id="PIRSF029063">
    <property type="entry name" value="IV_sec_VirJ"/>
    <property type="match status" value="1"/>
</dbReference>
<dbReference type="InterPro" id="IPR011225">
    <property type="entry name" value="IV_sec_VirJ"/>
</dbReference>
<evidence type="ECO:0000313" key="3">
    <source>
        <dbReference type="Proteomes" id="UP000623958"/>
    </source>
</evidence>
<reference evidence="2" key="2">
    <citation type="submission" date="2020-09" db="EMBL/GenBank/DDBJ databases">
        <authorList>
            <person name="Sun Q."/>
            <person name="Ohkuma M."/>
        </authorList>
    </citation>
    <scope>NUCLEOTIDE SEQUENCE</scope>
    <source>
        <strain evidence="2">JCM 13306</strain>
    </source>
</reference>
<sequence>MALLLVAGSGYAVAWHMSDGTVGRYGRPEILPPPAGAPKALALVFPDPAAPERARASARRLAAQGALVAVVDTARYLDSVSKPGQVNCAGFADDAERFGKHLLRKRHIDVFLPPLLVGDGEGALLVRQAMAAAMPDVLAGGVVVDGGAAQDRFACGTQAPSAAQGTLAVVPASATADQLAQAVQAGFPAAGSGLAGLPLVEMHVPGSRRLAIVISGDGGWRELDKGVGAELNRQGVSVVGWNSLRYFWSEKSPQQIGDDLSRVMAEYQRRWHADDIALVGYSFGADVMPFAYQRLPEAQRRQVRFVSLLGLAHGANFKVRVGGWLGFGKSGQAPVLPELAKMDPRLLQCIHGEQEKGSLCPELEVRGIEVVARPGGHHFDHDPAKLAAIILQGWQRRVAGAAAAAHA</sequence>
<organism evidence="2 3">
    <name type="scientific">Xanthomonas boreopolis</name>
    <dbReference type="NCBI Taxonomy" id="86183"/>
    <lineage>
        <taxon>Bacteria</taxon>
        <taxon>Pseudomonadati</taxon>
        <taxon>Pseudomonadota</taxon>
        <taxon>Gammaproteobacteria</taxon>
        <taxon>Lysobacterales</taxon>
        <taxon>Lysobacteraceae</taxon>
        <taxon>Xanthomonas</taxon>
    </lineage>
</organism>
<evidence type="ECO:0000313" key="2">
    <source>
        <dbReference type="EMBL" id="GHH48877.1"/>
    </source>
</evidence>